<keyword evidence="4" id="KW-0233">DNA recombination</keyword>
<dbReference type="SUPFAM" id="SSF56349">
    <property type="entry name" value="DNA breaking-rejoining enzymes"/>
    <property type="match status" value="1"/>
</dbReference>
<dbReference type="AlphaFoldDB" id="A0A934SZW8"/>
<dbReference type="GO" id="GO:0003677">
    <property type="term" value="F:DNA binding"/>
    <property type="evidence" value="ECO:0007669"/>
    <property type="project" value="UniProtKB-KW"/>
</dbReference>
<keyword evidence="3" id="KW-0238">DNA-binding</keyword>
<dbReference type="InterPro" id="IPR010998">
    <property type="entry name" value="Integrase_recombinase_N"/>
</dbReference>
<keyword evidence="2" id="KW-0229">DNA integration</keyword>
<dbReference type="EMBL" id="JAEPBG010000026">
    <property type="protein sequence ID" value="MBK4738769.1"/>
    <property type="molecule type" value="Genomic_DNA"/>
</dbReference>
<proteinExistence type="inferred from homology"/>
<dbReference type="InterPro" id="IPR013762">
    <property type="entry name" value="Integrase-like_cat_sf"/>
</dbReference>
<dbReference type="Gene3D" id="1.10.150.130">
    <property type="match status" value="1"/>
</dbReference>
<feature type="domain" description="Tyr recombinase" evidence="5">
    <location>
        <begin position="435"/>
        <end position="651"/>
    </location>
</feature>
<name>A0A934SZW8_9BURK</name>
<evidence type="ECO:0000256" key="1">
    <source>
        <dbReference type="ARBA" id="ARBA00008857"/>
    </source>
</evidence>
<comment type="similarity">
    <text evidence="1">Belongs to the 'phage' integrase family.</text>
</comment>
<dbReference type="InterPro" id="IPR002104">
    <property type="entry name" value="Integrase_catalytic"/>
</dbReference>
<sequence length="658" mass="75166">MPSAWTERGTVLIQLGRHHFAYYRGYLDGLDLRTLSRRYLETTEDPDSEGTELDLRVARSMLRWVRDQLMVAARRTGNASGSRLIRLPPEALRVTYGAHVPTLEEFREERDPYETYTEQELIELFQEEYGTSTPGLDRKTERNNRLRSKQLAILRTIEELTGADPRLSDGVGGWIDPVIAKRLTAAGLHTIEQLIVAINSRGYRWYTKVPRVGEKAARQIMDWLMLPETEQALVVKLAARGIVPRAEWTGKMLAPQPARTDIAPLESFLVPHELDGAFGSNRGDRPGISARNDLEAIYTWLARHPAGSHTQRAYRKEAERFLLWSVLEAGKPLSSLTVEDCISYRNFLWYLGRQSDEVWAQYYRIPQGRWLGPRGIERLSPLWRPFEGPLSERSQKHALGIVQNLMQWLVDQRYLSHNPLRALPHLAKPQTQGIEVSRSLSIAEWKMVKDYLSQMPQDVRYHRLRFILALAYSSGCRISELVALRRENLKSFTRKGEDTLRWEIGVNGKGGKYRTVQLNGHVVNEIRAYFRHRGFESLGEVPPETPLIAAIPSPNLPKIKPNDPLSAVRLYLVLKSFFQEVAKAVLAEDLDTAVKLRRASTHWLRHTFATHGIHNGMALETMRDLLGHSSLSTTSVYVTTEKDNRSREVEKLGDLAAF</sequence>
<accession>A0A934SZW8</accession>
<dbReference type="InterPro" id="IPR011010">
    <property type="entry name" value="DNA_brk_join_enz"/>
</dbReference>
<evidence type="ECO:0000313" key="7">
    <source>
        <dbReference type="Proteomes" id="UP000622890"/>
    </source>
</evidence>
<evidence type="ECO:0000256" key="4">
    <source>
        <dbReference type="ARBA" id="ARBA00023172"/>
    </source>
</evidence>
<protein>
    <submittedName>
        <fullName evidence="6">Tyrosine-type recombinase/integrase</fullName>
    </submittedName>
</protein>
<dbReference type="Gene3D" id="1.10.443.10">
    <property type="entry name" value="Intergrase catalytic core"/>
    <property type="match status" value="1"/>
</dbReference>
<gene>
    <name evidence="6" type="ORF">JJB74_29505</name>
</gene>
<dbReference type="RefSeq" id="WP_200598142.1">
    <property type="nucleotide sequence ID" value="NZ_JAEPBG010000026.1"/>
</dbReference>
<dbReference type="Pfam" id="PF12482">
    <property type="entry name" value="DUF3701"/>
    <property type="match status" value="1"/>
</dbReference>
<organism evidence="6 7">
    <name type="scientific">Noviherbaspirillum pedocola</name>
    <dbReference type="NCBI Taxonomy" id="2801341"/>
    <lineage>
        <taxon>Bacteria</taxon>
        <taxon>Pseudomonadati</taxon>
        <taxon>Pseudomonadota</taxon>
        <taxon>Betaproteobacteria</taxon>
        <taxon>Burkholderiales</taxon>
        <taxon>Oxalobacteraceae</taxon>
        <taxon>Noviherbaspirillum</taxon>
    </lineage>
</organism>
<evidence type="ECO:0000256" key="3">
    <source>
        <dbReference type="ARBA" id="ARBA00023125"/>
    </source>
</evidence>
<dbReference type="CDD" id="cd00397">
    <property type="entry name" value="DNA_BRE_C"/>
    <property type="match status" value="1"/>
</dbReference>
<dbReference type="InterPro" id="IPR050090">
    <property type="entry name" value="Tyrosine_recombinase_XerCD"/>
</dbReference>
<dbReference type="GO" id="GO:0006310">
    <property type="term" value="P:DNA recombination"/>
    <property type="evidence" value="ECO:0007669"/>
    <property type="project" value="UniProtKB-KW"/>
</dbReference>
<dbReference type="PROSITE" id="PS51898">
    <property type="entry name" value="TYR_RECOMBINASE"/>
    <property type="match status" value="1"/>
</dbReference>
<dbReference type="GO" id="GO:0015074">
    <property type="term" value="P:DNA integration"/>
    <property type="evidence" value="ECO:0007669"/>
    <property type="project" value="UniProtKB-KW"/>
</dbReference>
<comment type="caution">
    <text evidence="6">The sequence shown here is derived from an EMBL/GenBank/DDBJ whole genome shotgun (WGS) entry which is preliminary data.</text>
</comment>
<reference evidence="6" key="1">
    <citation type="submission" date="2021-01" db="EMBL/GenBank/DDBJ databases">
        <title>Genome sequence of strain Noviherbaspirillum sp. DKR-6.</title>
        <authorList>
            <person name="Chaudhary D.K."/>
        </authorList>
    </citation>
    <scope>NUCLEOTIDE SEQUENCE</scope>
    <source>
        <strain evidence="6">DKR-6</strain>
    </source>
</reference>
<evidence type="ECO:0000256" key="2">
    <source>
        <dbReference type="ARBA" id="ARBA00022908"/>
    </source>
</evidence>
<keyword evidence="7" id="KW-1185">Reference proteome</keyword>
<dbReference type="PANTHER" id="PTHR30349:SF64">
    <property type="entry name" value="PROPHAGE INTEGRASE INTD-RELATED"/>
    <property type="match status" value="1"/>
</dbReference>
<evidence type="ECO:0000259" key="5">
    <source>
        <dbReference type="PROSITE" id="PS51898"/>
    </source>
</evidence>
<dbReference type="InterPro" id="IPR022169">
    <property type="entry name" value="DUF3701"/>
</dbReference>
<dbReference type="Proteomes" id="UP000622890">
    <property type="component" value="Unassembled WGS sequence"/>
</dbReference>
<evidence type="ECO:0000313" key="6">
    <source>
        <dbReference type="EMBL" id="MBK4738769.1"/>
    </source>
</evidence>
<dbReference type="PANTHER" id="PTHR30349">
    <property type="entry name" value="PHAGE INTEGRASE-RELATED"/>
    <property type="match status" value="1"/>
</dbReference>
<dbReference type="Pfam" id="PF00589">
    <property type="entry name" value="Phage_integrase"/>
    <property type="match status" value="1"/>
</dbReference>